<dbReference type="InParanoid" id="A0A7M7NZP2"/>
<dbReference type="GO" id="GO:0003714">
    <property type="term" value="F:transcription corepressor activity"/>
    <property type="evidence" value="ECO:0007669"/>
    <property type="project" value="InterPro"/>
</dbReference>
<dbReference type="PRINTS" id="PR01875">
    <property type="entry name" value="ETOFAMILY"/>
</dbReference>
<evidence type="ECO:0000313" key="14">
    <source>
        <dbReference type="Proteomes" id="UP000007110"/>
    </source>
</evidence>
<dbReference type="Pfam" id="PF01342">
    <property type="entry name" value="SAND"/>
    <property type="match status" value="1"/>
</dbReference>
<reference evidence="13" key="2">
    <citation type="submission" date="2021-01" db="UniProtKB">
        <authorList>
            <consortium name="EnsemblMetazoa"/>
        </authorList>
    </citation>
    <scope>IDENTIFICATION</scope>
</reference>
<evidence type="ECO:0000256" key="2">
    <source>
        <dbReference type="ARBA" id="ARBA00022723"/>
    </source>
</evidence>
<evidence type="ECO:0000256" key="6">
    <source>
        <dbReference type="ARBA" id="ARBA00023125"/>
    </source>
</evidence>
<keyword evidence="14" id="KW-1185">Reference proteome</keyword>
<dbReference type="FunFam" id="3.10.390.10:FF:000004">
    <property type="entry name" value="Deformed epidermal autoregulatory factor 1"/>
    <property type="match status" value="1"/>
</dbReference>
<dbReference type="PANTHER" id="PTHR10237">
    <property type="entry name" value="DEFORMED EPIDERMAL AUTOREGULATORY FACTOR 1 HOMOLOG SUPPRESSIN"/>
    <property type="match status" value="1"/>
</dbReference>
<organism evidence="13 14">
    <name type="scientific">Strongylocentrotus purpuratus</name>
    <name type="common">Purple sea urchin</name>
    <dbReference type="NCBI Taxonomy" id="7668"/>
    <lineage>
        <taxon>Eukaryota</taxon>
        <taxon>Metazoa</taxon>
        <taxon>Echinodermata</taxon>
        <taxon>Eleutherozoa</taxon>
        <taxon>Echinozoa</taxon>
        <taxon>Echinoidea</taxon>
        <taxon>Euechinoidea</taxon>
        <taxon>Echinacea</taxon>
        <taxon>Camarodonta</taxon>
        <taxon>Echinidea</taxon>
        <taxon>Strongylocentrotidae</taxon>
        <taxon>Strongylocentrotus</taxon>
    </lineage>
</organism>
<feature type="compositionally biased region" description="Polar residues" evidence="10">
    <location>
        <begin position="495"/>
        <end position="510"/>
    </location>
</feature>
<dbReference type="OrthoDB" id="437457at2759"/>
<dbReference type="PROSITE" id="PS50865">
    <property type="entry name" value="ZF_MYND_2"/>
    <property type="match status" value="1"/>
</dbReference>
<dbReference type="SUPFAM" id="SSF63763">
    <property type="entry name" value="SAND domain-like"/>
    <property type="match status" value="1"/>
</dbReference>
<dbReference type="CTD" id="10522"/>
<dbReference type="SMART" id="SM00258">
    <property type="entry name" value="SAND"/>
    <property type="match status" value="1"/>
</dbReference>
<name>A0A7M7NZP2_STRPU</name>
<dbReference type="GO" id="GO:0006357">
    <property type="term" value="P:regulation of transcription by RNA polymerase II"/>
    <property type="evidence" value="ECO:0000318"/>
    <property type="project" value="GO_Central"/>
</dbReference>
<keyword evidence="1" id="KW-0597">Phosphoprotein</keyword>
<evidence type="ECO:0000256" key="1">
    <source>
        <dbReference type="ARBA" id="ARBA00022553"/>
    </source>
</evidence>
<dbReference type="Proteomes" id="UP000007110">
    <property type="component" value="Unassembled WGS sequence"/>
</dbReference>
<dbReference type="PANTHER" id="PTHR10237:SF1">
    <property type="entry name" value="DEFORMED EPIDERMAL AUTOREGULATORY FACTOR 1 HOMOLOG"/>
    <property type="match status" value="1"/>
</dbReference>
<evidence type="ECO:0000256" key="3">
    <source>
        <dbReference type="ARBA" id="ARBA00022771"/>
    </source>
</evidence>
<dbReference type="Gene3D" id="3.10.390.10">
    <property type="entry name" value="SAND domain-like"/>
    <property type="match status" value="1"/>
</dbReference>
<evidence type="ECO:0000256" key="4">
    <source>
        <dbReference type="ARBA" id="ARBA00022833"/>
    </source>
</evidence>
<feature type="region of interest" description="Disordered" evidence="10">
    <location>
        <begin position="18"/>
        <end position="40"/>
    </location>
</feature>
<sequence length="516" mass="56117">MGDSGEEMENTEVTEVTVGITDISEGLPSPSADDSAFTNDSVSVSSGQISTSAVTEHVFAATPTGIFTANGLPVQVQDDTPLKSRIIAVVQQSDAAAALVDGLKTPATPCTPSSPSGEKRHYTWDDTVHLDVLPVRCRNTGAELFKSKLGSGGRGKCVRYNEQWYTPSEFESLCGRGNSKDWKRSIRFGGRTLQCLIEEGIIQPHAASCTCASCCDDEGVVRTGMAQQLLRTLFIILSKSGPVRLFVPYKRRKRDERESMPSTPTLCSFKKKMPKLRDVAALTEDGRSMSLESQNGLGMGDSALTLASMTPTLAPMTPNLTPLTPLPPMTPSTPKAPDLEMQQWWHLEEVRSTEFLFGLQPMASQLIQQAQTLKQMIDQAKHQSQSSKEAALTQAKIQYETEKKQLLADSRMEAQLQLSRALMEAKAEKDNAVAQALAQAQAEKIDAVAEAKSSQLIKACANCGREATSECTGCHRVSYCSGFCQRKDWTSHQHSCGHNQGLPQGIQSMTDPEHDA</sequence>
<dbReference type="GO" id="GO:0003677">
    <property type="term" value="F:DNA binding"/>
    <property type="evidence" value="ECO:0007669"/>
    <property type="project" value="UniProtKB-KW"/>
</dbReference>
<feature type="domain" description="SAND" evidence="11">
    <location>
        <begin position="123"/>
        <end position="203"/>
    </location>
</feature>
<evidence type="ECO:0008006" key="15">
    <source>
        <dbReference type="Google" id="ProtNLM"/>
    </source>
</evidence>
<dbReference type="Gene3D" id="6.10.140.2220">
    <property type="match status" value="1"/>
</dbReference>
<dbReference type="GO" id="GO:0005634">
    <property type="term" value="C:nucleus"/>
    <property type="evidence" value="ECO:0000318"/>
    <property type="project" value="GO_Central"/>
</dbReference>
<keyword evidence="5" id="KW-0805">Transcription regulation</keyword>
<keyword evidence="6" id="KW-0238">DNA-binding</keyword>
<dbReference type="InterPro" id="IPR002893">
    <property type="entry name" value="Znf_MYND"/>
</dbReference>
<dbReference type="GeneID" id="115918725"/>
<dbReference type="GO" id="GO:0008270">
    <property type="term" value="F:zinc ion binding"/>
    <property type="evidence" value="ECO:0007669"/>
    <property type="project" value="UniProtKB-KW"/>
</dbReference>
<evidence type="ECO:0000256" key="10">
    <source>
        <dbReference type="SAM" id="MobiDB-lite"/>
    </source>
</evidence>
<reference evidence="14" key="1">
    <citation type="submission" date="2015-02" db="EMBL/GenBank/DDBJ databases">
        <title>Genome sequencing for Strongylocentrotus purpuratus.</title>
        <authorList>
            <person name="Murali S."/>
            <person name="Liu Y."/>
            <person name="Vee V."/>
            <person name="English A."/>
            <person name="Wang M."/>
            <person name="Skinner E."/>
            <person name="Han Y."/>
            <person name="Muzny D.M."/>
            <person name="Worley K.C."/>
            <person name="Gibbs R.A."/>
        </authorList>
    </citation>
    <scope>NUCLEOTIDE SEQUENCE</scope>
</reference>
<keyword evidence="8" id="KW-0539">Nucleus</keyword>
<evidence type="ECO:0000259" key="11">
    <source>
        <dbReference type="PROSITE" id="PS50864"/>
    </source>
</evidence>
<keyword evidence="7" id="KW-0804">Transcription</keyword>
<dbReference type="RefSeq" id="XP_030843905.1">
    <property type="nucleotide sequence ID" value="XM_030988045.1"/>
</dbReference>
<dbReference type="SUPFAM" id="SSF144232">
    <property type="entry name" value="HIT/MYND zinc finger-like"/>
    <property type="match status" value="1"/>
</dbReference>
<evidence type="ECO:0000256" key="8">
    <source>
        <dbReference type="ARBA" id="ARBA00023242"/>
    </source>
</evidence>
<evidence type="ECO:0000256" key="7">
    <source>
        <dbReference type="ARBA" id="ARBA00023163"/>
    </source>
</evidence>
<accession>A0A7M7NZP2</accession>
<evidence type="ECO:0000259" key="12">
    <source>
        <dbReference type="PROSITE" id="PS50865"/>
    </source>
</evidence>
<evidence type="ECO:0000256" key="5">
    <source>
        <dbReference type="ARBA" id="ARBA00023015"/>
    </source>
</evidence>
<keyword evidence="4" id="KW-0862">Zinc</keyword>
<dbReference type="EnsemblMetazoa" id="XM_030988045">
    <property type="protein sequence ID" value="XP_030843905"/>
    <property type="gene ID" value="LOC115918725"/>
</dbReference>
<dbReference type="KEGG" id="spu:115918725"/>
<evidence type="ECO:0000256" key="9">
    <source>
        <dbReference type="PROSITE-ProRule" id="PRU00134"/>
    </source>
</evidence>
<dbReference type="InterPro" id="IPR010919">
    <property type="entry name" value="SAND-like_dom_sf"/>
</dbReference>
<keyword evidence="3 9" id="KW-0863">Zinc-finger</keyword>
<proteinExistence type="predicted"/>
<evidence type="ECO:0000313" key="13">
    <source>
        <dbReference type="EnsemblMetazoa" id="XP_030843905"/>
    </source>
</evidence>
<feature type="region of interest" description="Disordered" evidence="10">
    <location>
        <begin position="495"/>
        <end position="516"/>
    </location>
</feature>
<dbReference type="PROSITE" id="PS50864">
    <property type="entry name" value="SAND"/>
    <property type="match status" value="1"/>
</dbReference>
<dbReference type="InterPro" id="IPR013289">
    <property type="entry name" value="CBFA2T1/2/3"/>
</dbReference>
<dbReference type="InterPro" id="IPR024119">
    <property type="entry name" value="TF_DEAF-1"/>
</dbReference>
<feature type="domain" description="MYND-type" evidence="12">
    <location>
        <begin position="460"/>
        <end position="496"/>
    </location>
</feature>
<dbReference type="Pfam" id="PF01753">
    <property type="entry name" value="zf-MYND"/>
    <property type="match status" value="1"/>
</dbReference>
<dbReference type="OMA" id="CHRISYC"/>
<keyword evidence="2" id="KW-0479">Metal-binding</keyword>
<dbReference type="AlphaFoldDB" id="A0A7M7NZP2"/>
<dbReference type="PROSITE" id="PS01360">
    <property type="entry name" value="ZF_MYND_1"/>
    <property type="match status" value="1"/>
</dbReference>
<dbReference type="GO" id="GO:0000981">
    <property type="term" value="F:DNA-binding transcription factor activity, RNA polymerase II-specific"/>
    <property type="evidence" value="ECO:0000318"/>
    <property type="project" value="GO_Central"/>
</dbReference>
<dbReference type="InterPro" id="IPR000770">
    <property type="entry name" value="SAND_dom"/>
</dbReference>
<protein>
    <recommendedName>
        <fullName evidence="15">Deformed epidermal autoregulatory factor 1 homolog</fullName>
    </recommendedName>
</protein>